<name>A0AAD9ECX3_9PEZI</name>
<dbReference type="InterPro" id="IPR043129">
    <property type="entry name" value="ATPase_NBD"/>
</dbReference>
<sequence>MSGPTKERPDKPQLIVGIDFGLTGTSVAWALPSKDKVQRIDTWPNLIHHAGKVPSAVVLEGPDGESAWGFSTRKYRDSPQHPVYTLFKAVIGRDNDSSGDPFADSNAICDEKEGEDHLGSQAESDENVGEVFRSDTKTMTFHRAKACLTEYLEGLYAHIKKELSMELPRGTDWHLIRAWFLFSYPTTWSATSIERFRNIVESSGFGHEKYHWVNASYMDEAQAAMASFCTGTDGSRPTPGKIILIADIGGGTTDVNKYLVEEDDGKRVKLRVETDPSGRNYGSVHVDYRVTKNLRKQILITLSSSDNPSLRNISPDKKESVAEEQAGSILGRKDYMHTKHGIDGDSPLHQEERYPLSLTRSTDPVATLRFQMHGTLKREFKKECQRIWDQIEEHAETRPEGSVDQLVLTGGMTRNVFVRDWFKGKVRDSQKTFKPIRDIIFLKEPETTISKGMVHDALESYKRDGLWLYKSLHSYGIVAYNSEGQVETKRKFLAKGQVIDPKKFKEKQTVRFKLAHQVGADLRLARWDNEDGDDSITTVGSLTADLPPPTEWDPSWSFGCDAKVEVELSFERRTATVSFCSKEKTRHRLVFNEEWHSGTARRPASRPLNFETLANIGLGILSLLSSIIIGVDIVPRVGGGTAAGISTRDASHATAQEINGNDGVGEGGGQFDSFEEA</sequence>
<dbReference type="Gene3D" id="3.90.640.10">
    <property type="entry name" value="Actin, Chain A, domain 4"/>
    <property type="match status" value="1"/>
</dbReference>
<feature type="region of interest" description="Disordered" evidence="1">
    <location>
        <begin position="655"/>
        <end position="677"/>
    </location>
</feature>
<keyword evidence="3" id="KW-1185">Reference proteome</keyword>
<reference evidence="2" key="1">
    <citation type="submission" date="2023-01" db="EMBL/GenBank/DDBJ databases">
        <title>Colletotrichum chrysophilum M932 genome sequence.</title>
        <authorList>
            <person name="Baroncelli R."/>
        </authorList>
    </citation>
    <scope>NUCLEOTIDE SEQUENCE</scope>
    <source>
        <strain evidence="2">M932</strain>
    </source>
</reference>
<dbReference type="Gene3D" id="3.30.420.40">
    <property type="match status" value="2"/>
</dbReference>
<dbReference type="AlphaFoldDB" id="A0AAD9ECX3"/>
<comment type="caution">
    <text evidence="2">The sequence shown here is derived from an EMBL/GenBank/DDBJ whole genome shotgun (WGS) entry which is preliminary data.</text>
</comment>
<evidence type="ECO:0000256" key="1">
    <source>
        <dbReference type="SAM" id="MobiDB-lite"/>
    </source>
</evidence>
<dbReference type="SUPFAM" id="SSF53067">
    <property type="entry name" value="Actin-like ATPase domain"/>
    <property type="match status" value="2"/>
</dbReference>
<organism evidence="2 3">
    <name type="scientific">Colletotrichum chrysophilum</name>
    <dbReference type="NCBI Taxonomy" id="1836956"/>
    <lineage>
        <taxon>Eukaryota</taxon>
        <taxon>Fungi</taxon>
        <taxon>Dikarya</taxon>
        <taxon>Ascomycota</taxon>
        <taxon>Pezizomycotina</taxon>
        <taxon>Sordariomycetes</taxon>
        <taxon>Hypocreomycetidae</taxon>
        <taxon>Glomerellales</taxon>
        <taxon>Glomerellaceae</taxon>
        <taxon>Colletotrichum</taxon>
        <taxon>Colletotrichum gloeosporioides species complex</taxon>
    </lineage>
</organism>
<dbReference type="PANTHER" id="PTHR42749">
    <property type="entry name" value="CELL SHAPE-DETERMINING PROTEIN MREB"/>
    <property type="match status" value="1"/>
</dbReference>
<evidence type="ECO:0000313" key="3">
    <source>
        <dbReference type="Proteomes" id="UP001243330"/>
    </source>
</evidence>
<evidence type="ECO:0000313" key="2">
    <source>
        <dbReference type="EMBL" id="KAK1840361.1"/>
    </source>
</evidence>
<dbReference type="EMBL" id="JAQOWY010000569">
    <property type="protein sequence ID" value="KAK1840361.1"/>
    <property type="molecule type" value="Genomic_DNA"/>
</dbReference>
<dbReference type="Proteomes" id="UP001243330">
    <property type="component" value="Unassembled WGS sequence"/>
</dbReference>
<accession>A0AAD9ECX3</accession>
<dbReference type="CDD" id="cd10170">
    <property type="entry name" value="ASKHA_NBD_HSP70"/>
    <property type="match status" value="1"/>
</dbReference>
<gene>
    <name evidence="2" type="ORF">CCHR01_17023</name>
</gene>
<dbReference type="PANTHER" id="PTHR42749:SF1">
    <property type="entry name" value="CELL SHAPE-DETERMINING PROTEIN MREB"/>
    <property type="match status" value="1"/>
</dbReference>
<protein>
    <submittedName>
        <fullName evidence="2">Hsp70 family chaperone</fullName>
    </submittedName>
</protein>
<proteinExistence type="predicted"/>